<evidence type="ECO:0000256" key="1">
    <source>
        <dbReference type="SAM" id="MobiDB-lite"/>
    </source>
</evidence>
<protein>
    <submittedName>
        <fullName evidence="2">Uncharacterized protein</fullName>
    </submittedName>
</protein>
<sequence length="177" mass="19812">MLLQSETSATGGGGGNGFRNIDRTEKTTLEGSLWSDGPGVIGAKDGNSDGDEMEKNSSAIKENTQFLQQAKEQRSVTPETQIRCVAKNLVFFCLKKSPLMFKLMFLPLWICRYLIPELGPCSLMITYSAHKDLSVKFQSHRSRDYTNPMLPVASSAIDATGQFVTFAIKFRFRWKEE</sequence>
<dbReference type="Proteomes" id="UP001157418">
    <property type="component" value="Unassembled WGS sequence"/>
</dbReference>
<keyword evidence="3" id="KW-1185">Reference proteome</keyword>
<proteinExistence type="predicted"/>
<dbReference type="Gene3D" id="3.30.70.330">
    <property type="match status" value="1"/>
</dbReference>
<dbReference type="EMBL" id="CAKMRJ010005412">
    <property type="protein sequence ID" value="CAH1440467.1"/>
    <property type="molecule type" value="Genomic_DNA"/>
</dbReference>
<evidence type="ECO:0000313" key="2">
    <source>
        <dbReference type="EMBL" id="CAH1440467.1"/>
    </source>
</evidence>
<accession>A0AAU9NRF5</accession>
<evidence type="ECO:0000313" key="3">
    <source>
        <dbReference type="Proteomes" id="UP001157418"/>
    </source>
</evidence>
<comment type="caution">
    <text evidence="2">The sequence shown here is derived from an EMBL/GenBank/DDBJ whole genome shotgun (WGS) entry which is preliminary data.</text>
</comment>
<reference evidence="2 3" key="1">
    <citation type="submission" date="2022-01" db="EMBL/GenBank/DDBJ databases">
        <authorList>
            <person name="Xiong W."/>
            <person name="Schranz E."/>
        </authorList>
    </citation>
    <scope>NUCLEOTIDE SEQUENCE [LARGE SCALE GENOMIC DNA]</scope>
</reference>
<dbReference type="AlphaFoldDB" id="A0AAU9NRF5"/>
<name>A0AAU9NRF5_9ASTR</name>
<dbReference type="InterPro" id="IPR012677">
    <property type="entry name" value="Nucleotide-bd_a/b_plait_sf"/>
</dbReference>
<organism evidence="2 3">
    <name type="scientific">Lactuca virosa</name>
    <dbReference type="NCBI Taxonomy" id="75947"/>
    <lineage>
        <taxon>Eukaryota</taxon>
        <taxon>Viridiplantae</taxon>
        <taxon>Streptophyta</taxon>
        <taxon>Embryophyta</taxon>
        <taxon>Tracheophyta</taxon>
        <taxon>Spermatophyta</taxon>
        <taxon>Magnoliopsida</taxon>
        <taxon>eudicotyledons</taxon>
        <taxon>Gunneridae</taxon>
        <taxon>Pentapetalae</taxon>
        <taxon>asterids</taxon>
        <taxon>campanulids</taxon>
        <taxon>Asterales</taxon>
        <taxon>Asteraceae</taxon>
        <taxon>Cichorioideae</taxon>
        <taxon>Cichorieae</taxon>
        <taxon>Lactucinae</taxon>
        <taxon>Lactuca</taxon>
    </lineage>
</organism>
<gene>
    <name evidence="2" type="ORF">LVIROSA_LOCUS26601</name>
</gene>
<feature type="region of interest" description="Disordered" evidence="1">
    <location>
        <begin position="1"/>
        <end position="22"/>
    </location>
</feature>